<organism evidence="2 3">
    <name type="scientific">Acetobacter malorum</name>
    <dbReference type="NCBI Taxonomy" id="178901"/>
    <lineage>
        <taxon>Bacteria</taxon>
        <taxon>Pseudomonadati</taxon>
        <taxon>Pseudomonadota</taxon>
        <taxon>Alphaproteobacteria</taxon>
        <taxon>Acetobacterales</taxon>
        <taxon>Acetobacteraceae</taxon>
        <taxon>Acetobacter</taxon>
    </lineage>
</organism>
<name>A0A177GA92_9PROT</name>
<keyword evidence="2" id="KW-0378">Hydrolase</keyword>
<dbReference type="AlphaFoldDB" id="A0A177GA92"/>
<dbReference type="InterPro" id="IPR003615">
    <property type="entry name" value="HNH_nuc"/>
</dbReference>
<comment type="caution">
    <text evidence="2">The sequence shown here is derived from an EMBL/GenBank/DDBJ whole genome shotgun (WGS) entry which is preliminary data.</text>
</comment>
<dbReference type="Proteomes" id="UP000077349">
    <property type="component" value="Unassembled WGS sequence"/>
</dbReference>
<accession>A0A177GA92</accession>
<sequence length="276" mass="30942">MYNTPLRRDEIMSYLSDIVGISYAVPINKKAYRYDINSEQSFYIKSITQAPEGKHPIVIHDTIGNEIKRNPILGVTIGQLQASSAYRKFRIVKDDTNEPAGYEVDVLNTIALSNLLNRLGVDTSLHNGNIETDIEKNLLQINTENPTERNAIIASRVGQGRFREGLMNIWDSSCAITGLSIPALLKASHIKPWRDSTNFERLDVENGLLLSANLDAAFDAHLITFSDEGTLLLPNDTLSLELKKVLGINGNQKLRKTPSSRQKIYLKQHRERSGIK</sequence>
<dbReference type="PATRIC" id="fig|178901.16.peg.1832"/>
<keyword evidence="2" id="KW-0540">Nuclease</keyword>
<evidence type="ECO:0000313" key="2">
    <source>
        <dbReference type="EMBL" id="OAG77179.1"/>
    </source>
</evidence>
<feature type="domain" description="HNH nuclease" evidence="1">
    <location>
        <begin position="174"/>
        <end position="225"/>
    </location>
</feature>
<reference evidence="2 3" key="1">
    <citation type="submission" date="2016-03" db="EMBL/GenBank/DDBJ databases">
        <title>Draft genome sequence of Acetobacter malorum CECT 7742, a strain isolated from strawberry vinegar.</title>
        <authorList>
            <person name="Sainz F."/>
            <person name="Mas A."/>
            <person name="Torija M.J."/>
        </authorList>
    </citation>
    <scope>NUCLEOTIDE SEQUENCE [LARGE SCALE GENOMIC DNA]</scope>
    <source>
        <strain evidence="2 3">CECT 7742</strain>
    </source>
</reference>
<dbReference type="EMBL" id="LVHD01000017">
    <property type="protein sequence ID" value="OAG77179.1"/>
    <property type="molecule type" value="Genomic_DNA"/>
</dbReference>
<keyword evidence="2" id="KW-0255">Endonuclease</keyword>
<protein>
    <submittedName>
        <fullName evidence="2">Putative type II restriction endonuclease</fullName>
    </submittedName>
</protein>
<evidence type="ECO:0000259" key="1">
    <source>
        <dbReference type="Pfam" id="PF13391"/>
    </source>
</evidence>
<dbReference type="Pfam" id="PF13391">
    <property type="entry name" value="HNH_2"/>
    <property type="match status" value="1"/>
</dbReference>
<dbReference type="GO" id="GO:0004519">
    <property type="term" value="F:endonuclease activity"/>
    <property type="evidence" value="ECO:0007669"/>
    <property type="project" value="UniProtKB-KW"/>
</dbReference>
<evidence type="ECO:0000313" key="3">
    <source>
        <dbReference type="Proteomes" id="UP000077349"/>
    </source>
</evidence>
<gene>
    <name evidence="2" type="ORF">Amal_01718</name>
</gene>
<proteinExistence type="predicted"/>